<feature type="chain" id="PRO_5039583463" evidence="2">
    <location>
        <begin position="28"/>
        <end position="157"/>
    </location>
</feature>
<comment type="caution">
    <text evidence="3">The sequence shown here is derived from an EMBL/GenBank/DDBJ whole genome shotgun (WGS) entry which is preliminary data.</text>
</comment>
<evidence type="ECO:0000313" key="3">
    <source>
        <dbReference type="EMBL" id="TQL86136.1"/>
    </source>
</evidence>
<keyword evidence="2" id="KW-0732">Signal</keyword>
<reference evidence="3 4" key="1">
    <citation type="submission" date="2019-06" db="EMBL/GenBank/DDBJ databases">
        <title>Sequencing the genomes of 1000 actinobacteria strains.</title>
        <authorList>
            <person name="Klenk H.-P."/>
        </authorList>
    </citation>
    <scope>NUCLEOTIDE SEQUENCE [LARGE SCALE GENOMIC DNA]</scope>
    <source>
        <strain evidence="3 4">DSM 20169</strain>
    </source>
</reference>
<feature type="compositionally biased region" description="Polar residues" evidence="1">
    <location>
        <begin position="23"/>
        <end position="47"/>
    </location>
</feature>
<gene>
    <name evidence="3" type="ORF">FB560_1779</name>
</gene>
<evidence type="ECO:0000256" key="1">
    <source>
        <dbReference type="SAM" id="MobiDB-lite"/>
    </source>
</evidence>
<dbReference type="RefSeq" id="WP_141872018.1">
    <property type="nucleotide sequence ID" value="NZ_VFOX01000001.1"/>
</dbReference>
<organism evidence="3 4">
    <name type="scientific">Microbacterium saperdae</name>
    <dbReference type="NCBI Taxonomy" id="69368"/>
    <lineage>
        <taxon>Bacteria</taxon>
        <taxon>Bacillati</taxon>
        <taxon>Actinomycetota</taxon>
        <taxon>Actinomycetes</taxon>
        <taxon>Micrococcales</taxon>
        <taxon>Microbacteriaceae</taxon>
        <taxon>Microbacterium</taxon>
    </lineage>
</organism>
<feature type="signal peptide" evidence="2">
    <location>
        <begin position="1"/>
        <end position="27"/>
    </location>
</feature>
<dbReference type="Proteomes" id="UP000317209">
    <property type="component" value="Unassembled WGS sequence"/>
</dbReference>
<evidence type="ECO:0000256" key="2">
    <source>
        <dbReference type="SAM" id="SignalP"/>
    </source>
</evidence>
<dbReference type="AlphaFoldDB" id="A0A543BMV7"/>
<proteinExistence type="predicted"/>
<dbReference type="PROSITE" id="PS51257">
    <property type="entry name" value="PROKAR_LIPOPROTEIN"/>
    <property type="match status" value="1"/>
</dbReference>
<name>A0A543BMV7_9MICO</name>
<dbReference type="EMBL" id="VFOX01000001">
    <property type="protein sequence ID" value="TQL86136.1"/>
    <property type="molecule type" value="Genomic_DNA"/>
</dbReference>
<accession>A0A543BMV7</accession>
<dbReference type="OrthoDB" id="5071377at2"/>
<keyword evidence="4" id="KW-1185">Reference proteome</keyword>
<evidence type="ECO:0000313" key="4">
    <source>
        <dbReference type="Proteomes" id="UP000317209"/>
    </source>
</evidence>
<sequence length="157" mass="15693">MNRRIAAWTIAAVAVLGLTACSGSPSATDDSSTKSESSAPEQNTDQSVADACTEAGTKVQAASQELSSLDVSAAAADPQGTVDAFSKTVDAIGAAAESVGNPEVKAAVGDVYDDFGALRDVLSKVLVDQDTAAASEMTTIMADVQESSTALSTLCAG</sequence>
<protein>
    <submittedName>
        <fullName evidence="3">Uncharacterized protein</fullName>
    </submittedName>
</protein>
<feature type="region of interest" description="Disordered" evidence="1">
    <location>
        <begin position="23"/>
        <end position="49"/>
    </location>
</feature>